<proteinExistence type="predicted"/>
<dbReference type="RefSeq" id="WP_270918408.1">
    <property type="nucleotide sequence ID" value="NZ_CP127247.1"/>
</dbReference>
<reference evidence="1 2" key="1">
    <citation type="submission" date="2023-06" db="EMBL/GenBank/DDBJ databases">
        <title>Parasedimentitalea psychrophila sp. nov., a psychrophilic bacterium isolated from deep-sea sediment.</title>
        <authorList>
            <person name="Li A."/>
        </authorList>
    </citation>
    <scope>NUCLEOTIDE SEQUENCE [LARGE SCALE GENOMIC DNA]</scope>
    <source>
        <strain evidence="1 2">QS115</strain>
    </source>
</reference>
<dbReference type="EMBL" id="CP127247">
    <property type="protein sequence ID" value="WIY26146.1"/>
    <property type="molecule type" value="Genomic_DNA"/>
</dbReference>
<dbReference type="Proteomes" id="UP001238334">
    <property type="component" value="Chromosome"/>
</dbReference>
<evidence type="ECO:0000313" key="1">
    <source>
        <dbReference type="EMBL" id="WIY26146.1"/>
    </source>
</evidence>
<organism evidence="1 2">
    <name type="scientific">Parasedimentitalea psychrophila</name>
    <dbReference type="NCBI Taxonomy" id="2997337"/>
    <lineage>
        <taxon>Bacteria</taxon>
        <taxon>Pseudomonadati</taxon>
        <taxon>Pseudomonadota</taxon>
        <taxon>Alphaproteobacteria</taxon>
        <taxon>Rhodobacterales</taxon>
        <taxon>Paracoccaceae</taxon>
        <taxon>Parasedimentitalea</taxon>
    </lineage>
</organism>
<dbReference type="AlphaFoldDB" id="A0A9Y2P209"/>
<keyword evidence="2" id="KW-1185">Reference proteome</keyword>
<gene>
    <name evidence="1" type="ORF">QPJ95_04270</name>
</gene>
<dbReference type="KEGG" id="ppso:QPJ95_04270"/>
<accession>A0A9Y2P209</accession>
<name>A0A9Y2P209_9RHOB</name>
<evidence type="ECO:0000313" key="2">
    <source>
        <dbReference type="Proteomes" id="UP001238334"/>
    </source>
</evidence>
<sequence>MPEERRSIHELPAVVTPCDIVAGDPDDPRRITDGVPWGLVNMRQGLQECSAALTSDGKRPRQKEEAEQRLEALGLENEALSKARTRALDWLRLNGG</sequence>
<protein>
    <submittedName>
        <fullName evidence="1">Uncharacterized protein</fullName>
    </submittedName>
</protein>